<protein>
    <submittedName>
        <fullName evidence="2">Cell division protein ZapA</fullName>
    </submittedName>
</protein>
<organism evidence="2 3">
    <name type="scientific">Pacificispira spongiicola</name>
    <dbReference type="NCBI Taxonomy" id="2729598"/>
    <lineage>
        <taxon>Bacteria</taxon>
        <taxon>Pseudomonadati</taxon>
        <taxon>Pseudomonadota</taxon>
        <taxon>Alphaproteobacteria</taxon>
        <taxon>Rhodospirillales</taxon>
        <taxon>Rhodospirillaceae</taxon>
        <taxon>Pacificispira</taxon>
    </lineage>
</organism>
<dbReference type="Gene3D" id="3.30.160.880">
    <property type="entry name" value="Cell division protein ZapA protomer, N-terminal domain"/>
    <property type="match status" value="1"/>
</dbReference>
<evidence type="ECO:0000256" key="1">
    <source>
        <dbReference type="SAM" id="Coils"/>
    </source>
</evidence>
<feature type="coiled-coil region" evidence="1">
    <location>
        <begin position="80"/>
        <end position="121"/>
    </location>
</feature>
<name>A0A7Y0HCT7_9PROT</name>
<dbReference type="RefSeq" id="WP_169623263.1">
    <property type="nucleotide sequence ID" value="NZ_JABBNT010000001.1"/>
</dbReference>
<sequence>MAQVTITINNRPYTVACEDGQEPRLQELADALDREVAGLARAVGQIGDSRLLVISGLSLIDRLESAPAVALAEPVEAPAAPDNSQEIAALEARAQAAEEQAATLQAQLAEATQRIDALAAGLQGD</sequence>
<dbReference type="InterPro" id="IPR036192">
    <property type="entry name" value="Cell_div_ZapA-like_sf"/>
</dbReference>
<comment type="caution">
    <text evidence="2">The sequence shown here is derived from an EMBL/GenBank/DDBJ whole genome shotgun (WGS) entry which is preliminary data.</text>
</comment>
<keyword evidence="2" id="KW-0131">Cell cycle</keyword>
<dbReference type="AlphaFoldDB" id="A0A7Y0HCT7"/>
<keyword evidence="2" id="KW-0132">Cell division</keyword>
<proteinExistence type="predicted"/>
<accession>A0A7Y0HCT7</accession>
<dbReference type="SUPFAM" id="SSF102829">
    <property type="entry name" value="Cell division protein ZapA-like"/>
    <property type="match status" value="1"/>
</dbReference>
<evidence type="ECO:0000313" key="3">
    <source>
        <dbReference type="Proteomes" id="UP000539372"/>
    </source>
</evidence>
<dbReference type="Proteomes" id="UP000539372">
    <property type="component" value="Unassembled WGS sequence"/>
</dbReference>
<keyword evidence="3" id="KW-1185">Reference proteome</keyword>
<gene>
    <name evidence="2" type="ORF">HH303_00570</name>
</gene>
<reference evidence="2 3" key="1">
    <citation type="submission" date="2020-04" db="EMBL/GenBank/DDBJ databases">
        <title>Rhodospirillaceae bacterium KN72 isolated from deep sea.</title>
        <authorList>
            <person name="Zhang D.-C."/>
        </authorList>
    </citation>
    <scope>NUCLEOTIDE SEQUENCE [LARGE SCALE GENOMIC DNA]</scope>
    <source>
        <strain evidence="2 3">KN72</strain>
    </source>
</reference>
<dbReference type="InterPro" id="IPR042233">
    <property type="entry name" value="Cell_div_ZapA_N"/>
</dbReference>
<dbReference type="Pfam" id="PF05164">
    <property type="entry name" value="ZapA"/>
    <property type="match status" value="1"/>
</dbReference>
<evidence type="ECO:0000313" key="2">
    <source>
        <dbReference type="EMBL" id="NMM42950.1"/>
    </source>
</evidence>
<keyword evidence="1" id="KW-0175">Coiled coil</keyword>
<dbReference type="InterPro" id="IPR007838">
    <property type="entry name" value="Cell_div_ZapA-like"/>
</dbReference>
<dbReference type="EMBL" id="JABBNT010000001">
    <property type="protein sequence ID" value="NMM42950.1"/>
    <property type="molecule type" value="Genomic_DNA"/>
</dbReference>
<dbReference type="GO" id="GO:0051301">
    <property type="term" value="P:cell division"/>
    <property type="evidence" value="ECO:0007669"/>
    <property type="project" value="UniProtKB-KW"/>
</dbReference>